<proteinExistence type="predicted"/>
<dbReference type="AlphaFoldDB" id="A0A147BK78"/>
<accession>A0A147BK78</accession>
<organism evidence="3">
    <name type="scientific">Ixodes ricinus</name>
    <name type="common">Common tick</name>
    <name type="synonym">Acarus ricinus</name>
    <dbReference type="NCBI Taxonomy" id="34613"/>
    <lineage>
        <taxon>Eukaryota</taxon>
        <taxon>Metazoa</taxon>
        <taxon>Ecdysozoa</taxon>
        <taxon>Arthropoda</taxon>
        <taxon>Chelicerata</taxon>
        <taxon>Arachnida</taxon>
        <taxon>Acari</taxon>
        <taxon>Parasitiformes</taxon>
        <taxon>Ixodida</taxon>
        <taxon>Ixodoidea</taxon>
        <taxon>Ixodidae</taxon>
        <taxon>Ixodinae</taxon>
        <taxon>Ixodes</taxon>
    </lineage>
</organism>
<keyword evidence="1" id="KW-0175">Coiled coil</keyword>
<evidence type="ECO:0000256" key="2">
    <source>
        <dbReference type="SAM" id="MobiDB-lite"/>
    </source>
</evidence>
<feature type="compositionally biased region" description="Low complexity" evidence="2">
    <location>
        <begin position="58"/>
        <end position="73"/>
    </location>
</feature>
<sequence>DQFEPLVLKNKGVKKLKKDALPSVFDHRPQPKQRKPPSQRTATGSGVHVLPRPHQQVPSTAPSPGPTAAATAAAGVRALLWRPQQGPSGALQGAAPSGQTATTTATAVRALLRRYQPGPSSAPQTPASAACPGPITTATAAAGTSSNYSIRPYHQETSLSASLKKNEELEKQLNSVKQKLTLAQRHKYRLQREINNMKSGLKRFLAADQVKCLEKSTMKGTAWSKGTLEKALKIR</sequence>
<protein>
    <submittedName>
        <fullName evidence="3">Uncharacterized protein</fullName>
    </submittedName>
</protein>
<evidence type="ECO:0000256" key="1">
    <source>
        <dbReference type="SAM" id="Coils"/>
    </source>
</evidence>
<feature type="non-terminal residue" evidence="3">
    <location>
        <position position="235"/>
    </location>
</feature>
<feature type="region of interest" description="Disordered" evidence="2">
    <location>
        <begin position="17"/>
        <end position="73"/>
    </location>
</feature>
<feature type="non-terminal residue" evidence="3">
    <location>
        <position position="1"/>
    </location>
</feature>
<feature type="coiled-coil region" evidence="1">
    <location>
        <begin position="159"/>
        <end position="186"/>
    </location>
</feature>
<name>A0A147BK78_IXORI</name>
<evidence type="ECO:0000313" key="3">
    <source>
        <dbReference type="EMBL" id="JAR91178.1"/>
    </source>
</evidence>
<reference evidence="3" key="1">
    <citation type="journal article" date="2018" name="PLoS Negl. Trop. Dis.">
        <title>Sialome diversity of ticks revealed by RNAseq of single tick salivary glands.</title>
        <authorList>
            <person name="Perner J."/>
            <person name="Kropackova S."/>
            <person name="Kopacek P."/>
            <person name="Ribeiro J.M."/>
        </authorList>
    </citation>
    <scope>NUCLEOTIDE SEQUENCE</scope>
    <source>
        <strain evidence="3">Siblings of single egg batch collected in Ceske Budejovice</strain>
        <tissue evidence="3">Salivary glands</tissue>
    </source>
</reference>
<dbReference type="EMBL" id="GEGO01004226">
    <property type="protein sequence ID" value="JAR91178.1"/>
    <property type="molecule type" value="Transcribed_RNA"/>
</dbReference>